<organism evidence="3">
    <name type="scientific">Glycine max</name>
    <name type="common">Soybean</name>
    <name type="synonym">Glycine hispida</name>
    <dbReference type="NCBI Taxonomy" id="3847"/>
    <lineage>
        <taxon>Eukaryota</taxon>
        <taxon>Viridiplantae</taxon>
        <taxon>Streptophyta</taxon>
        <taxon>Embryophyta</taxon>
        <taxon>Tracheophyta</taxon>
        <taxon>Spermatophyta</taxon>
        <taxon>Magnoliopsida</taxon>
        <taxon>eudicotyledons</taxon>
        <taxon>Gunneridae</taxon>
        <taxon>Pentapetalae</taxon>
        <taxon>rosids</taxon>
        <taxon>fabids</taxon>
        <taxon>Fabales</taxon>
        <taxon>Fabaceae</taxon>
        <taxon>Papilionoideae</taxon>
        <taxon>50 kb inversion clade</taxon>
        <taxon>NPAAA clade</taxon>
        <taxon>indigoferoid/millettioid clade</taxon>
        <taxon>Phaseoleae</taxon>
        <taxon>Glycine</taxon>
        <taxon>Glycine subgen. Soja</taxon>
    </lineage>
</organism>
<proteinExistence type="predicted"/>
<dbReference type="InParanoid" id="A0A0R0IE43"/>
<evidence type="ECO:0000313" key="5">
    <source>
        <dbReference type="Proteomes" id="UP000008827"/>
    </source>
</evidence>
<dbReference type="FunCoup" id="A0A0R0IE43">
    <property type="interactions" value="1150"/>
</dbReference>
<dbReference type="AlphaFoldDB" id="A0A0R0IE43"/>
<dbReference type="Gramene" id="KRH38499">
    <property type="protein sequence ID" value="KRH38499"/>
    <property type="gene ID" value="GLYMA_09G140200"/>
</dbReference>
<accession>A0A0R0IE43</accession>
<name>A0A0R0IE43_SOYBN</name>
<evidence type="ECO:0000313" key="3">
    <source>
        <dbReference type="EMBL" id="KRH38499.1"/>
    </source>
</evidence>
<dbReference type="Pfam" id="PF00646">
    <property type="entry name" value="F-box"/>
    <property type="match status" value="1"/>
</dbReference>
<protein>
    <recommendedName>
        <fullName evidence="2">F-box domain-containing protein</fullName>
    </recommendedName>
</protein>
<dbReference type="CDD" id="cd22160">
    <property type="entry name" value="F-box_AtFBL13-like"/>
    <property type="match status" value="1"/>
</dbReference>
<dbReference type="InterPro" id="IPR036047">
    <property type="entry name" value="F-box-like_dom_sf"/>
</dbReference>
<feature type="region of interest" description="Disordered" evidence="1">
    <location>
        <begin position="1"/>
        <end position="29"/>
    </location>
</feature>
<dbReference type="PaxDb" id="3847-GLYMA09G25930.2"/>
<dbReference type="PANTHER" id="PTHR32212">
    <property type="entry name" value="CYCLIN-LIKE F-BOX"/>
    <property type="match status" value="1"/>
</dbReference>
<dbReference type="Proteomes" id="UP000008827">
    <property type="component" value="Chromosome 9"/>
</dbReference>
<reference evidence="3 4" key="1">
    <citation type="journal article" date="2010" name="Nature">
        <title>Genome sequence of the palaeopolyploid soybean.</title>
        <authorList>
            <person name="Schmutz J."/>
            <person name="Cannon S.B."/>
            <person name="Schlueter J."/>
            <person name="Ma J."/>
            <person name="Mitros T."/>
            <person name="Nelson W."/>
            <person name="Hyten D.L."/>
            <person name="Song Q."/>
            <person name="Thelen J.J."/>
            <person name="Cheng J."/>
            <person name="Xu D."/>
            <person name="Hellsten U."/>
            <person name="May G.D."/>
            <person name="Yu Y."/>
            <person name="Sakurai T."/>
            <person name="Umezawa T."/>
            <person name="Bhattacharyya M.K."/>
            <person name="Sandhu D."/>
            <person name="Valliyodan B."/>
            <person name="Lindquist E."/>
            <person name="Peto M."/>
            <person name="Grant D."/>
            <person name="Shu S."/>
            <person name="Goodstein D."/>
            <person name="Barry K."/>
            <person name="Futrell-Griggs M."/>
            <person name="Abernathy B."/>
            <person name="Du J."/>
            <person name="Tian Z."/>
            <person name="Zhu L."/>
            <person name="Gill N."/>
            <person name="Joshi T."/>
            <person name="Libault M."/>
            <person name="Sethuraman A."/>
            <person name="Zhang X.-C."/>
            <person name="Shinozaki K."/>
            <person name="Nguyen H.T."/>
            <person name="Wing R.A."/>
            <person name="Cregan P."/>
            <person name="Specht J."/>
            <person name="Grimwood J."/>
            <person name="Rokhsar D."/>
            <person name="Stacey G."/>
            <person name="Shoemaker R.C."/>
            <person name="Jackson S.A."/>
        </authorList>
    </citation>
    <scope>NUCLEOTIDE SEQUENCE [LARGE SCALE GENOMIC DNA]</scope>
    <source>
        <strain evidence="4">cv. Williams 82</strain>
        <tissue evidence="3">Callus</tissue>
    </source>
</reference>
<dbReference type="EMBL" id="CM000842">
    <property type="protein sequence ID" value="KRH38499.1"/>
    <property type="molecule type" value="Genomic_DNA"/>
</dbReference>
<dbReference type="InterPro" id="IPR053781">
    <property type="entry name" value="F-box_AtFBL13-like"/>
</dbReference>
<dbReference type="PANTHER" id="PTHR32212:SF267">
    <property type="entry name" value="F-BOX_RNI_FBD-LIKE DOMAIN PROTEIN"/>
    <property type="match status" value="1"/>
</dbReference>
<keyword evidence="5" id="KW-1185">Reference proteome</keyword>
<dbReference type="EnsemblPlants" id="KRH38499">
    <property type="protein sequence ID" value="KRH38499"/>
    <property type="gene ID" value="GLYMA_09G140200"/>
</dbReference>
<gene>
    <name evidence="3" type="ORF">GLYMA_09G140200</name>
</gene>
<dbReference type="InterPro" id="IPR001810">
    <property type="entry name" value="F-box_dom"/>
</dbReference>
<evidence type="ECO:0000313" key="4">
    <source>
        <dbReference type="EnsemblPlants" id="KRH38499"/>
    </source>
</evidence>
<reference evidence="3" key="3">
    <citation type="submission" date="2018-07" db="EMBL/GenBank/DDBJ databases">
        <title>WGS assembly of Glycine max.</title>
        <authorList>
            <person name="Schmutz J."/>
            <person name="Cannon S."/>
            <person name="Schlueter J."/>
            <person name="Ma J."/>
            <person name="Mitros T."/>
            <person name="Nelson W."/>
            <person name="Hyten D."/>
            <person name="Song Q."/>
            <person name="Thelen J."/>
            <person name="Cheng J."/>
            <person name="Xu D."/>
            <person name="Hellsten U."/>
            <person name="May G."/>
            <person name="Yu Y."/>
            <person name="Sakurai T."/>
            <person name="Umezawa T."/>
            <person name="Bhattacharyya M."/>
            <person name="Sandhu D."/>
            <person name="Valliyodan B."/>
            <person name="Lindquist E."/>
            <person name="Peto M."/>
            <person name="Grant D."/>
            <person name="Shu S."/>
            <person name="Goodstein D."/>
            <person name="Barry K."/>
            <person name="Futrell-Griggs M."/>
            <person name="Abernathy B."/>
            <person name="Du J."/>
            <person name="Tian Z."/>
            <person name="Zhu L."/>
            <person name="Gill N."/>
            <person name="Joshi T."/>
            <person name="Libault M."/>
            <person name="Sethuraman A."/>
            <person name="Zhang X."/>
            <person name="Shinozaki K."/>
            <person name="Nguyen H."/>
            <person name="Wing R."/>
            <person name="Cregan P."/>
            <person name="Specht J."/>
            <person name="Grimwood J."/>
            <person name="Rokhsar D."/>
            <person name="Stacey G."/>
            <person name="Shoemaker R."/>
            <person name="Jackson S."/>
        </authorList>
    </citation>
    <scope>NUCLEOTIDE SEQUENCE</scope>
    <source>
        <tissue evidence="3">Callus</tissue>
    </source>
</reference>
<feature type="compositionally biased region" description="Basic and acidic residues" evidence="1">
    <location>
        <begin position="1"/>
        <end position="16"/>
    </location>
</feature>
<dbReference type="Gene3D" id="1.20.1280.50">
    <property type="match status" value="1"/>
</dbReference>
<sequence>MESVEGREAEGKLVEKRQRRSKRIGKDKSDRISELPDSVLLHIIEFMDTKSGVQTCVLSKRWKDLWKSLTNLSFDYSYFRRISYFKKFVSQILSTRDHSISLLNLDIRLHRSSQSFLKRVMKYVELHNTQQLTIHIALSMLEVEFPAFKVLCSSLSFLRLFHENYYRPFFKFPKSLRLPALKSLHLKNVCFTASDNDCAEPFSTYNLLNTLVLKNCCLYDDAKVLCISNSNISSLNLNLYHPYKKPYKIVLSTPNLNFLTIIGHGGHHISSTCNHLFLEEVNIRGKSPALLRWLQHFANTKKLTLSVSTIESILPALSNPNLVETQPPCFARLESLKVIMVDTSMISNEAVNRMVQYLLQYSPLTRVVVTKG</sequence>
<reference evidence="4" key="2">
    <citation type="submission" date="2018-02" db="UniProtKB">
        <authorList>
            <consortium name="EnsemblPlants"/>
        </authorList>
    </citation>
    <scope>IDENTIFICATION</scope>
    <source>
        <strain evidence="4">Williams 82</strain>
    </source>
</reference>
<dbReference type="OMA" id="HISSTCN"/>
<dbReference type="OrthoDB" id="1848700at2759"/>
<evidence type="ECO:0000259" key="2">
    <source>
        <dbReference type="PROSITE" id="PS50181"/>
    </source>
</evidence>
<dbReference type="PROSITE" id="PS50181">
    <property type="entry name" value="FBOX"/>
    <property type="match status" value="1"/>
</dbReference>
<evidence type="ECO:0000256" key="1">
    <source>
        <dbReference type="SAM" id="MobiDB-lite"/>
    </source>
</evidence>
<feature type="domain" description="F-box" evidence="2">
    <location>
        <begin position="29"/>
        <end position="82"/>
    </location>
</feature>
<dbReference type="SUPFAM" id="SSF81383">
    <property type="entry name" value="F-box domain"/>
    <property type="match status" value="1"/>
</dbReference>